<keyword evidence="5 8" id="KW-0456">Lyase</keyword>
<evidence type="ECO:0000256" key="7">
    <source>
        <dbReference type="PIRSR" id="PIRSR602129-50"/>
    </source>
</evidence>
<dbReference type="GO" id="GO:0005829">
    <property type="term" value="C:cytosol"/>
    <property type="evidence" value="ECO:0007669"/>
    <property type="project" value="TreeGrafter"/>
</dbReference>
<evidence type="ECO:0000256" key="1">
    <source>
        <dbReference type="ARBA" id="ARBA00001933"/>
    </source>
</evidence>
<evidence type="ECO:0000313" key="10">
    <source>
        <dbReference type="EMBL" id="RLL93211.1"/>
    </source>
</evidence>
<proteinExistence type="inferred from homology"/>
<dbReference type="GO" id="GO:0030170">
    <property type="term" value="F:pyridoxal phosphate binding"/>
    <property type="evidence" value="ECO:0007669"/>
    <property type="project" value="InterPro"/>
</dbReference>
<dbReference type="Proteomes" id="UP000215289">
    <property type="component" value="Unassembled WGS sequence"/>
</dbReference>
<evidence type="ECO:0000256" key="5">
    <source>
        <dbReference type="ARBA" id="ARBA00023239"/>
    </source>
</evidence>
<accession>A0A421CTM2</accession>
<comment type="caution">
    <text evidence="10">The sequence shown here is derived from an EMBL/GenBank/DDBJ whole genome shotgun (WGS) entry which is preliminary data.</text>
</comment>
<dbReference type="InterPro" id="IPR005197">
    <property type="entry name" value="Glyco_hydro_71"/>
</dbReference>
<dbReference type="SUPFAM" id="SSF53383">
    <property type="entry name" value="PLP-dependent transferases"/>
    <property type="match status" value="1"/>
</dbReference>
<feature type="modified residue" description="N6-(pyridoxal phosphate)lysine" evidence="7">
    <location>
        <position position="285"/>
    </location>
</feature>
<dbReference type="PANTHER" id="PTHR43321:SF6">
    <property type="entry name" value="GLUTAMATE DECARBOXYLASE"/>
    <property type="match status" value="1"/>
</dbReference>
<dbReference type="PANTHER" id="PTHR43321">
    <property type="entry name" value="GLUTAMATE DECARBOXYLASE"/>
    <property type="match status" value="1"/>
</dbReference>
<organism evidence="10 11">
    <name type="scientific">Aspergillus turcosus</name>
    <dbReference type="NCBI Taxonomy" id="1245748"/>
    <lineage>
        <taxon>Eukaryota</taxon>
        <taxon>Fungi</taxon>
        <taxon>Dikarya</taxon>
        <taxon>Ascomycota</taxon>
        <taxon>Pezizomycotina</taxon>
        <taxon>Eurotiomycetes</taxon>
        <taxon>Eurotiomycetidae</taxon>
        <taxon>Eurotiales</taxon>
        <taxon>Aspergillaceae</taxon>
        <taxon>Aspergillus</taxon>
        <taxon>Aspergillus subgen. Fumigati</taxon>
    </lineage>
</organism>
<evidence type="ECO:0000256" key="3">
    <source>
        <dbReference type="ARBA" id="ARBA00012421"/>
    </source>
</evidence>
<dbReference type="STRING" id="1245748.A0A421CTM2"/>
<dbReference type="Pfam" id="PF00282">
    <property type="entry name" value="Pyridoxal_deC"/>
    <property type="match status" value="1"/>
</dbReference>
<keyword evidence="8" id="KW-0210">Decarboxylase</keyword>
<dbReference type="Gene3D" id="4.10.280.50">
    <property type="match status" value="1"/>
</dbReference>
<dbReference type="InterPro" id="IPR010107">
    <property type="entry name" value="Glutamate_decarboxylase"/>
</dbReference>
<dbReference type="GO" id="GO:0004351">
    <property type="term" value="F:glutamate decarboxylase activity"/>
    <property type="evidence" value="ECO:0007669"/>
    <property type="project" value="UniProtKB-EC"/>
</dbReference>
<dbReference type="GO" id="GO:0006538">
    <property type="term" value="P:L-glutamate catabolic process"/>
    <property type="evidence" value="ECO:0007669"/>
    <property type="project" value="TreeGrafter"/>
</dbReference>
<comment type="similarity">
    <text evidence="2 8">Belongs to the group II decarboxylase family.</text>
</comment>
<reference evidence="10 11" key="1">
    <citation type="submission" date="2018-08" db="EMBL/GenBank/DDBJ databases">
        <title>Draft genome sequences of two Aspergillus turcosus clinical strains isolated from bronchoalveolar lavage fluid: one azole-susceptible and the other azole-resistant.</title>
        <authorList>
            <person name="Parent-Michaud M."/>
            <person name="Dufresne P.J."/>
            <person name="Fournier E."/>
            <person name="Martineau C."/>
            <person name="Moreira S."/>
            <person name="Perkins V."/>
            <person name="De Repentigny L."/>
            <person name="Dufresne S.F."/>
        </authorList>
    </citation>
    <scope>NUCLEOTIDE SEQUENCE [LARGE SCALE GENOMIC DNA]</scope>
    <source>
        <strain evidence="10">HMR AF 1038</strain>
    </source>
</reference>
<dbReference type="FunFam" id="4.10.280.50:FF:000001">
    <property type="entry name" value="Glutamate decarboxylase"/>
    <property type="match status" value="1"/>
</dbReference>
<evidence type="ECO:0000256" key="2">
    <source>
        <dbReference type="ARBA" id="ARBA00009533"/>
    </source>
</evidence>
<keyword evidence="11" id="KW-1185">Reference proteome</keyword>
<dbReference type="Gene3D" id="3.40.640.10">
    <property type="entry name" value="Type I PLP-dependent aspartate aminotransferase-like (Major domain)"/>
    <property type="match status" value="1"/>
</dbReference>
<dbReference type="Gene3D" id="3.20.20.80">
    <property type="entry name" value="Glycosidases"/>
    <property type="match status" value="1"/>
</dbReference>
<evidence type="ECO:0000256" key="6">
    <source>
        <dbReference type="ARBA" id="ARBA00048868"/>
    </source>
</evidence>
<dbReference type="FunFam" id="3.40.640.10:FF:000017">
    <property type="entry name" value="Glutamate decarboxylase"/>
    <property type="match status" value="1"/>
</dbReference>
<dbReference type="CDD" id="cd11577">
    <property type="entry name" value="GH71"/>
    <property type="match status" value="1"/>
</dbReference>
<feature type="region of interest" description="Disordered" evidence="9">
    <location>
        <begin position="953"/>
        <end position="972"/>
    </location>
</feature>
<evidence type="ECO:0000256" key="4">
    <source>
        <dbReference type="ARBA" id="ARBA00022898"/>
    </source>
</evidence>
<dbReference type="InterPro" id="IPR015421">
    <property type="entry name" value="PyrdxlP-dep_Trfase_major"/>
</dbReference>
<dbReference type="NCBIfam" id="TIGR01788">
    <property type="entry name" value="Glu-decarb-GAD"/>
    <property type="match status" value="1"/>
</dbReference>
<sequence length="989" mass="110901">MVHISRVQKRPKGHHPREAEVTDYVYGTRFAAEDLPHHEMADEEMPAGVAYRLIKDELSLDGNPLLNLASFVTTYMEDEAQNLMTDAMSKNFIDYEQYPQTANIQNRCINMIADLLHAPTSSDGADVQDAIGTSTVGSSEGIMLATLAMKKRWQNRRKAEGKDSTRPNIVMNSAVQVCWEKAARYFDVEEKYVYCTETRYVIDPEEAVNMVDENTIGICAILGTTYTGQYEDIKAINDLLIRKKIDCPIHVDAASGGFVAPFVNPSLEWDFRLPMVASINVSGHKYGLVYPGVGWVFWRSAEYLPKELIFNVNYLGAEQATFTLNFSKGASNIIGQYYQLIRLGRHGYRSIMQNLTRTADHLAKQLQNLGFIIMSDGAGAGLPLVAYRLPPDENRLWDEYALAHVLRQRGWVIPAYTMAPHSNQLKLMRIVLREDFSMDRCNVLVEDVKMAMKTLEEMDRKLTDLLDTQLAIGFIRWLRSPTNRFTRARSIRFKGKRERLMRSVGRGEAYVNTMKLWTLLGLLATASHVQAKAVFAHFMVANAINFTQETWTNDISAAQAAHIDAFALNIGYGLQNYELILNDAFTVAHQRNFSMFLSFDMGQDPLWPADEIVQVIDNYVTGSAYYKHNDDKPLVSTFEGGQVADVWKDVKHNAQSDFFFIPDWSSLGIQAASSSPVIDGLMSWHAWPAGAHDMNTTLDEEYIAALAGRPYIMPVSPWFYTNLPVFHKNWAWRGDDLWFDRWQQVLELSPEYVEIITWNDYGESHYIGPMHEDDLGIFAVGKAPFNYAEGMPHDGWREFVPYVIDLYKSGGKNASFDREGVVSWYRLNPGSACLSGKTTPGQQTGEGTNSSSPRTIMQDKIFYSALLESAADVTVSIGGANKTGSWTDTPSGQKGLYHGSVPIDGKTGDVEMTLSRSGELIAQMKGQAITTDCRKNHGYNNWNAWVGSAMSEKNVTSSENGSSDDKKNGSQRSRPAITLLLGLVLLALV</sequence>
<evidence type="ECO:0000313" key="11">
    <source>
        <dbReference type="Proteomes" id="UP000215289"/>
    </source>
</evidence>
<dbReference type="GO" id="GO:0051118">
    <property type="term" value="F:glucan endo-1,3-alpha-glucosidase activity"/>
    <property type="evidence" value="ECO:0007669"/>
    <property type="project" value="InterPro"/>
</dbReference>
<dbReference type="Gene3D" id="3.90.1150.160">
    <property type="match status" value="1"/>
</dbReference>
<comment type="cofactor">
    <cofactor evidence="1 7 8">
        <name>pyridoxal 5'-phosphate</name>
        <dbReference type="ChEBI" id="CHEBI:597326"/>
    </cofactor>
</comment>
<dbReference type="EC" id="4.1.1.15" evidence="3 8"/>
<name>A0A421CTM2_9EURO</name>
<dbReference type="AlphaFoldDB" id="A0A421CTM2"/>
<dbReference type="InterPro" id="IPR015424">
    <property type="entry name" value="PyrdxlP-dep_Trfase"/>
</dbReference>
<dbReference type="FunFam" id="3.90.1150.160:FF:000004">
    <property type="entry name" value="Glutamate decarboxylase"/>
    <property type="match status" value="1"/>
</dbReference>
<protein>
    <recommendedName>
        <fullName evidence="3 8">Glutamate decarboxylase</fullName>
        <ecNumber evidence="3 8">4.1.1.15</ecNumber>
    </recommendedName>
</protein>
<evidence type="ECO:0000256" key="8">
    <source>
        <dbReference type="RuleBase" id="RU361171"/>
    </source>
</evidence>
<dbReference type="EMBL" id="NIDN02000365">
    <property type="protein sequence ID" value="RLL93211.1"/>
    <property type="molecule type" value="Genomic_DNA"/>
</dbReference>
<dbReference type="Pfam" id="PF03659">
    <property type="entry name" value="Glyco_hydro_71"/>
    <property type="match status" value="1"/>
</dbReference>
<evidence type="ECO:0000256" key="9">
    <source>
        <dbReference type="SAM" id="MobiDB-lite"/>
    </source>
</evidence>
<dbReference type="OrthoDB" id="5152799at2759"/>
<gene>
    <name evidence="10" type="ORF">CFD26_101399</name>
</gene>
<comment type="catalytic activity">
    <reaction evidence="6 8">
        <text>L-glutamate + H(+) = 4-aminobutanoate + CO2</text>
        <dbReference type="Rhea" id="RHEA:17785"/>
        <dbReference type="ChEBI" id="CHEBI:15378"/>
        <dbReference type="ChEBI" id="CHEBI:16526"/>
        <dbReference type="ChEBI" id="CHEBI:29985"/>
        <dbReference type="ChEBI" id="CHEBI:59888"/>
        <dbReference type="EC" id="4.1.1.15"/>
    </reaction>
</comment>
<dbReference type="InterPro" id="IPR002129">
    <property type="entry name" value="PyrdxlP-dep_de-COase"/>
</dbReference>
<keyword evidence="4 7" id="KW-0663">Pyridoxal phosphate</keyword>